<evidence type="ECO:0000256" key="3">
    <source>
        <dbReference type="ARBA" id="ARBA00004496"/>
    </source>
</evidence>
<evidence type="ECO:0000256" key="10">
    <source>
        <dbReference type="SAM" id="MobiDB-lite"/>
    </source>
</evidence>
<dbReference type="GO" id="GO:0003755">
    <property type="term" value="F:peptidyl-prolyl cis-trans isomerase activity"/>
    <property type="evidence" value="ECO:0007669"/>
    <property type="project" value="UniProtKB-KW"/>
</dbReference>
<evidence type="ECO:0000313" key="12">
    <source>
        <dbReference type="Proteomes" id="UP000094236"/>
    </source>
</evidence>
<name>A0A1E4TVX6_PACTA</name>
<reference evidence="12" key="1">
    <citation type="submission" date="2016-05" db="EMBL/GenBank/DDBJ databases">
        <title>Comparative genomics of biotechnologically important yeasts.</title>
        <authorList>
            <consortium name="DOE Joint Genome Institute"/>
            <person name="Riley R."/>
            <person name="Haridas S."/>
            <person name="Wolfe K.H."/>
            <person name="Lopes M.R."/>
            <person name="Hittinger C.T."/>
            <person name="Goker M."/>
            <person name="Salamov A."/>
            <person name="Wisecaver J."/>
            <person name="Long T.M."/>
            <person name="Aerts A.L."/>
            <person name="Barry K."/>
            <person name="Choi C."/>
            <person name="Clum A."/>
            <person name="Coughlan A.Y."/>
            <person name="Deshpande S."/>
            <person name="Douglass A.P."/>
            <person name="Hanson S.J."/>
            <person name="Klenk H.-P."/>
            <person name="Labutti K."/>
            <person name="Lapidus A."/>
            <person name="Lindquist E."/>
            <person name="Lipzen A."/>
            <person name="Meier-Kolthoff J.P."/>
            <person name="Ohm R.A."/>
            <person name="Otillar R.P."/>
            <person name="Pangilinan J."/>
            <person name="Peng Y."/>
            <person name="Rokas A."/>
            <person name="Rosa C.A."/>
            <person name="Scheuner C."/>
            <person name="Sibirny A.A."/>
            <person name="Slot J.C."/>
            <person name="Stielow J.B."/>
            <person name="Sun H."/>
            <person name="Kurtzman C.P."/>
            <person name="Blackwell M."/>
            <person name="Grigoriev I.V."/>
            <person name="Jeffries T.W."/>
        </authorList>
    </citation>
    <scope>NUCLEOTIDE SEQUENCE [LARGE SCALE GENOMIC DNA]</scope>
    <source>
        <strain evidence="12">NRRL Y-2460</strain>
    </source>
</reference>
<feature type="compositionally biased region" description="Gly residues" evidence="10">
    <location>
        <begin position="92"/>
        <end position="105"/>
    </location>
</feature>
<comment type="subcellular location">
    <subcellularLocation>
        <location evidence="3 9">Cytoplasm</location>
    </subcellularLocation>
    <subcellularLocation>
        <location evidence="2">Nucleus</location>
    </subcellularLocation>
</comment>
<comment type="catalytic activity">
    <reaction evidence="1 9">
        <text>[protein]-peptidylproline (omega=180) = [protein]-peptidylproline (omega=0)</text>
        <dbReference type="Rhea" id="RHEA:16237"/>
        <dbReference type="Rhea" id="RHEA-COMP:10747"/>
        <dbReference type="Rhea" id="RHEA-COMP:10748"/>
        <dbReference type="ChEBI" id="CHEBI:83833"/>
        <dbReference type="ChEBI" id="CHEBI:83834"/>
        <dbReference type="EC" id="5.2.1.8"/>
    </reaction>
</comment>
<evidence type="ECO:0000256" key="5">
    <source>
        <dbReference type="ARBA" id="ARBA00022490"/>
    </source>
</evidence>
<evidence type="ECO:0000256" key="7">
    <source>
        <dbReference type="ARBA" id="ARBA00023235"/>
    </source>
</evidence>
<dbReference type="PANTHER" id="PTHR10012">
    <property type="entry name" value="SERINE/THREONINE-PROTEIN PHOSPHATASE 2A REGULATORY SUBUNIT B"/>
    <property type="match status" value="1"/>
</dbReference>
<dbReference type="Proteomes" id="UP000094236">
    <property type="component" value="Unassembled WGS sequence"/>
</dbReference>
<dbReference type="Gene3D" id="1.20.120.1150">
    <property type="match status" value="1"/>
</dbReference>
<keyword evidence="8" id="KW-0539">Nucleus</keyword>
<dbReference type="STRING" id="669874.A0A1E4TVX6"/>
<evidence type="ECO:0000256" key="1">
    <source>
        <dbReference type="ARBA" id="ARBA00000971"/>
    </source>
</evidence>
<organism evidence="11 12">
    <name type="scientific">Pachysolen tannophilus NRRL Y-2460</name>
    <dbReference type="NCBI Taxonomy" id="669874"/>
    <lineage>
        <taxon>Eukaryota</taxon>
        <taxon>Fungi</taxon>
        <taxon>Dikarya</taxon>
        <taxon>Ascomycota</taxon>
        <taxon>Saccharomycotina</taxon>
        <taxon>Pichiomycetes</taxon>
        <taxon>Pachysolenaceae</taxon>
        <taxon>Pachysolen</taxon>
    </lineage>
</organism>
<dbReference type="Pfam" id="PF03095">
    <property type="entry name" value="PTPA"/>
    <property type="match status" value="1"/>
</dbReference>
<dbReference type="EC" id="5.2.1.8" evidence="9"/>
<dbReference type="InterPro" id="IPR043170">
    <property type="entry name" value="PTPA_C_lid"/>
</dbReference>
<feature type="region of interest" description="Disordered" evidence="10">
    <location>
        <begin position="84"/>
        <end position="135"/>
    </location>
</feature>
<dbReference type="OrthoDB" id="16120at2759"/>
<dbReference type="PANTHER" id="PTHR10012:SF3">
    <property type="entry name" value="SERINE_THREONINE-PROTEIN PHOSPHATASE 2A ACTIVATOR 1"/>
    <property type="match status" value="1"/>
</dbReference>
<dbReference type="PIRSF" id="PIRSF016325">
    <property type="entry name" value="Phstyr_phstse_ac"/>
    <property type="match status" value="1"/>
</dbReference>
<dbReference type="GO" id="GO:0005737">
    <property type="term" value="C:cytoplasm"/>
    <property type="evidence" value="ECO:0007669"/>
    <property type="project" value="UniProtKB-SubCell"/>
</dbReference>
<dbReference type="AlphaFoldDB" id="A0A1E4TVX6"/>
<evidence type="ECO:0000256" key="9">
    <source>
        <dbReference type="RuleBase" id="RU361210"/>
    </source>
</evidence>
<keyword evidence="7 9" id="KW-0413">Isomerase</keyword>
<dbReference type="SUPFAM" id="SSF140984">
    <property type="entry name" value="PTPA-like"/>
    <property type="match status" value="1"/>
</dbReference>
<accession>A0A1E4TVX6</accession>
<evidence type="ECO:0000256" key="6">
    <source>
        <dbReference type="ARBA" id="ARBA00023110"/>
    </source>
</evidence>
<proteinExistence type="inferred from homology"/>
<dbReference type="GO" id="GO:0005634">
    <property type="term" value="C:nucleus"/>
    <property type="evidence" value="ECO:0007669"/>
    <property type="project" value="UniProtKB-SubCell"/>
</dbReference>
<keyword evidence="12" id="KW-1185">Reference proteome</keyword>
<feature type="compositionally biased region" description="Polar residues" evidence="10">
    <location>
        <begin position="126"/>
        <end position="135"/>
    </location>
</feature>
<dbReference type="GO" id="GO:0007052">
    <property type="term" value="P:mitotic spindle organization"/>
    <property type="evidence" value="ECO:0007669"/>
    <property type="project" value="TreeGrafter"/>
</dbReference>
<comment type="function">
    <text evidence="9">PPIases accelerate the folding of proteins. It catalyzes the cis-trans isomerization of proline imidic peptide bonds in oligopeptides.</text>
</comment>
<dbReference type="GO" id="GO:0000159">
    <property type="term" value="C:protein phosphatase type 2A complex"/>
    <property type="evidence" value="ECO:0007669"/>
    <property type="project" value="TreeGrafter"/>
</dbReference>
<evidence type="ECO:0000256" key="8">
    <source>
        <dbReference type="ARBA" id="ARBA00023242"/>
    </source>
</evidence>
<comment type="similarity">
    <text evidence="4 9">Belongs to the PTPA-type PPIase family.</text>
</comment>
<dbReference type="InterPro" id="IPR004327">
    <property type="entry name" value="Phstyr_phstse_ac"/>
</dbReference>
<evidence type="ECO:0000313" key="11">
    <source>
        <dbReference type="EMBL" id="ODV95887.1"/>
    </source>
</evidence>
<keyword evidence="5 9" id="KW-0963">Cytoplasm</keyword>
<evidence type="ECO:0000256" key="4">
    <source>
        <dbReference type="ARBA" id="ARBA00011019"/>
    </source>
</evidence>
<sequence>MTSIVTEEKQFSFPRLKTEGSLDRIEDWCVPVKQIYNQQDVGNFEKSVAIHNIKSCIFKICQLISKCEVPKGVLDDELVSFEDGHKKNGHKNGSGGTGASRGGGLNLPPPVSNQEDGNGGNGSGSKDATGSSDFSKNLKPEVKAVLDLIARLNQLIVETPILPGPRRYGNMAFRSWHDSLSEKIEGFFHNHLKIFYKYNNFDLFITELTHYFIGSFGSRQRLDFGTGHELSFLAFINALLMVDILNRDTITGVDILIIFAKYYDLVKRLILTYTLEPAGSHGVWGLDDHFHLIYILGACQFIDFTSMEENNTTTAATTTKTNTSTHEYYQHHPFPHHRNKIPSPSSILNPMALHKFRTSNLYFNSISFIRKVKTGPFNEHSPILYDISAVKTWDKVTKGMIKMYFVEVLSKFPVVQHFYFGNVLYPWKDFETGKPLPASTEASRDNLKEGDIELEEQMKEKEKSERLEKIKKASTGIVSRNEINIHKPPPPVFGTESQRVRGGGGAQYKRVSGNNDNVAVTKAPWAK</sequence>
<feature type="region of interest" description="Disordered" evidence="10">
    <location>
        <begin position="479"/>
        <end position="527"/>
    </location>
</feature>
<protein>
    <recommendedName>
        <fullName evidence="9">Serine/threonine-protein phosphatase 2A activator</fullName>
        <ecNumber evidence="9">5.2.1.8</ecNumber>
    </recommendedName>
    <alternativeName>
        <fullName evidence="9">Phosphotyrosyl phosphatase activator</fullName>
    </alternativeName>
</protein>
<dbReference type="CDD" id="cd04087">
    <property type="entry name" value="PTPA"/>
    <property type="match status" value="1"/>
</dbReference>
<keyword evidence="6 9" id="KW-0697">Rotamase</keyword>
<gene>
    <name evidence="11" type="ORF">PACTADRAFT_16076</name>
</gene>
<dbReference type="GO" id="GO:0008160">
    <property type="term" value="F:protein tyrosine phosphatase activator activity"/>
    <property type="evidence" value="ECO:0007669"/>
    <property type="project" value="TreeGrafter"/>
</dbReference>
<evidence type="ECO:0000256" key="2">
    <source>
        <dbReference type="ARBA" id="ARBA00004123"/>
    </source>
</evidence>
<dbReference type="EMBL" id="KV454013">
    <property type="protein sequence ID" value="ODV95887.1"/>
    <property type="molecule type" value="Genomic_DNA"/>
</dbReference>
<dbReference type="InterPro" id="IPR037218">
    <property type="entry name" value="PTPA_sf"/>
</dbReference>